<organism evidence="3 4">
    <name type="scientific">Priestia koreensis</name>
    <dbReference type="NCBI Taxonomy" id="284581"/>
    <lineage>
        <taxon>Bacteria</taxon>
        <taxon>Bacillati</taxon>
        <taxon>Bacillota</taxon>
        <taxon>Bacilli</taxon>
        <taxon>Bacillales</taxon>
        <taxon>Bacillaceae</taxon>
        <taxon>Priestia</taxon>
    </lineage>
</organism>
<dbReference type="CDD" id="cd03392">
    <property type="entry name" value="PAP2_like_2"/>
    <property type="match status" value="1"/>
</dbReference>
<dbReference type="PATRIC" id="fig|284581.3.peg.12"/>
<dbReference type="OrthoDB" id="9789113at2"/>
<dbReference type="Proteomes" id="UP000037558">
    <property type="component" value="Unassembled WGS sequence"/>
</dbReference>
<feature type="transmembrane region" description="Helical" evidence="1">
    <location>
        <begin position="89"/>
        <end position="110"/>
    </location>
</feature>
<evidence type="ECO:0000256" key="1">
    <source>
        <dbReference type="SAM" id="Phobius"/>
    </source>
</evidence>
<keyword evidence="1" id="KW-0472">Membrane</keyword>
<dbReference type="Pfam" id="PF01569">
    <property type="entry name" value="PAP2"/>
    <property type="match status" value="1"/>
</dbReference>
<gene>
    <name evidence="3" type="ORF">AMD01_18685</name>
</gene>
<feature type="transmembrane region" description="Helical" evidence="1">
    <location>
        <begin position="58"/>
        <end position="82"/>
    </location>
</feature>
<protein>
    <recommendedName>
        <fullName evidence="2">Phosphatidic acid phosphatase type 2/haloperoxidase domain-containing protein</fullName>
    </recommendedName>
</protein>
<dbReference type="AlphaFoldDB" id="A0A0M0KSV2"/>
<dbReference type="SUPFAM" id="SSF48317">
    <property type="entry name" value="Acid phosphatase/Vanadium-dependent haloperoxidase"/>
    <property type="match status" value="1"/>
</dbReference>
<dbReference type="RefSeq" id="WP_053402967.1">
    <property type="nucleotide sequence ID" value="NZ_JAUKEN010000002.1"/>
</dbReference>
<dbReference type="EMBL" id="LILC01000027">
    <property type="protein sequence ID" value="KOO41910.1"/>
    <property type="molecule type" value="Genomic_DNA"/>
</dbReference>
<feature type="transmembrane region" description="Helical" evidence="1">
    <location>
        <begin position="160"/>
        <end position="180"/>
    </location>
</feature>
<sequence>MKLKFLLTKAFLISLLSIIAFGSIAYFVKRDDIVAFDRPIISFVQGLENPALTPIMKFFTWLGSTTTVIVLSLLIIILFYTVLRHRFELILFVWVMAGSTILNQVLKALFHRERPTFHRLIEELGYSFPSGHSMGALSLYGVVSFLLWRHISTKFGRGLLVAFSTIFILAIGISRIYLGVHYPSDVLAAYFASAFWLIISISYFQRYMKRRSNRTINHQSSF</sequence>
<dbReference type="InterPro" id="IPR036938">
    <property type="entry name" value="PAP2/HPO_sf"/>
</dbReference>
<dbReference type="PANTHER" id="PTHR14969:SF13">
    <property type="entry name" value="AT30094P"/>
    <property type="match status" value="1"/>
</dbReference>
<keyword evidence="1" id="KW-0812">Transmembrane</keyword>
<proteinExistence type="predicted"/>
<dbReference type="InterPro" id="IPR000326">
    <property type="entry name" value="PAP2/HPO"/>
</dbReference>
<dbReference type="PANTHER" id="PTHR14969">
    <property type="entry name" value="SPHINGOSINE-1-PHOSPHATE PHOSPHOHYDROLASE"/>
    <property type="match status" value="1"/>
</dbReference>
<accession>A0A0M0KSV2</accession>
<evidence type="ECO:0000313" key="4">
    <source>
        <dbReference type="Proteomes" id="UP000037558"/>
    </source>
</evidence>
<feature type="transmembrane region" description="Helical" evidence="1">
    <location>
        <begin position="130"/>
        <end position="148"/>
    </location>
</feature>
<feature type="domain" description="Phosphatidic acid phosphatase type 2/haloperoxidase" evidence="2">
    <location>
        <begin position="89"/>
        <end position="201"/>
    </location>
</feature>
<keyword evidence="4" id="KW-1185">Reference proteome</keyword>
<dbReference type="STRING" id="284581.AMD01_18685"/>
<evidence type="ECO:0000313" key="3">
    <source>
        <dbReference type="EMBL" id="KOO41910.1"/>
    </source>
</evidence>
<reference evidence="4" key="1">
    <citation type="submission" date="2015-08" db="EMBL/GenBank/DDBJ databases">
        <title>Fjat-14210 dsm16467.</title>
        <authorList>
            <person name="Liu B."/>
            <person name="Wang J."/>
            <person name="Zhu Y."/>
            <person name="Liu G."/>
            <person name="Chen Q."/>
            <person name="Chen Z."/>
            <person name="Lan J."/>
            <person name="Che J."/>
            <person name="Ge C."/>
            <person name="Shi H."/>
            <person name="Pan Z."/>
            <person name="Liu X."/>
        </authorList>
    </citation>
    <scope>NUCLEOTIDE SEQUENCE [LARGE SCALE GENOMIC DNA]</scope>
    <source>
        <strain evidence="4">DSM 16467</strain>
    </source>
</reference>
<feature type="transmembrane region" description="Helical" evidence="1">
    <location>
        <begin position="186"/>
        <end position="204"/>
    </location>
</feature>
<name>A0A0M0KSV2_9BACI</name>
<comment type="caution">
    <text evidence="3">The sequence shown here is derived from an EMBL/GenBank/DDBJ whole genome shotgun (WGS) entry which is preliminary data.</text>
</comment>
<keyword evidence="1" id="KW-1133">Transmembrane helix</keyword>
<evidence type="ECO:0000259" key="2">
    <source>
        <dbReference type="SMART" id="SM00014"/>
    </source>
</evidence>
<dbReference type="Gene3D" id="1.20.144.10">
    <property type="entry name" value="Phosphatidic acid phosphatase type 2/haloperoxidase"/>
    <property type="match status" value="2"/>
</dbReference>
<dbReference type="SMART" id="SM00014">
    <property type="entry name" value="acidPPc"/>
    <property type="match status" value="1"/>
</dbReference>